<reference evidence="5 6" key="1">
    <citation type="journal article" date="2016" name="Sci. Rep.">
        <title>Metabolic traits of an uncultured archaeal lineage -MSBL1- from brine pools of the Red Sea.</title>
        <authorList>
            <person name="Mwirichia R."/>
            <person name="Alam I."/>
            <person name="Rashid M."/>
            <person name="Vinu M."/>
            <person name="Ba-Alawi W."/>
            <person name="Anthony Kamau A."/>
            <person name="Kamanda Ngugi D."/>
            <person name="Goker M."/>
            <person name="Klenk H.P."/>
            <person name="Bajic V."/>
            <person name="Stingl U."/>
        </authorList>
    </citation>
    <scope>NUCLEOTIDE SEQUENCE [LARGE SCALE GENOMIC DNA]</scope>
    <source>
        <strain evidence="5">SCGC-AAA259B11</strain>
    </source>
</reference>
<dbReference type="PATRIC" id="fig|1698260.3.peg.287"/>
<dbReference type="InterPro" id="IPR005372">
    <property type="entry name" value="UPF0182"/>
</dbReference>
<dbReference type="Pfam" id="PF03699">
    <property type="entry name" value="UPF0182"/>
    <property type="match status" value="1"/>
</dbReference>
<dbReference type="Proteomes" id="UP000070184">
    <property type="component" value="Unassembled WGS sequence"/>
</dbReference>
<protein>
    <submittedName>
        <fullName evidence="5">Uncharacterized protein</fullName>
    </submittedName>
</protein>
<comment type="caution">
    <text evidence="5">The sequence shown here is derived from an EMBL/GenBank/DDBJ whole genome shotgun (WGS) entry which is preliminary data.</text>
</comment>
<name>A0A133U6T5_9EURY</name>
<evidence type="ECO:0000256" key="1">
    <source>
        <dbReference type="ARBA" id="ARBA00022475"/>
    </source>
</evidence>
<evidence type="ECO:0000313" key="5">
    <source>
        <dbReference type="EMBL" id="KXA89902.1"/>
    </source>
</evidence>
<evidence type="ECO:0000256" key="3">
    <source>
        <dbReference type="ARBA" id="ARBA00022989"/>
    </source>
</evidence>
<accession>A0A133U6T5</accession>
<organism evidence="5 6">
    <name type="scientific">candidate division MSBL1 archaeon SCGC-AAA259B11</name>
    <dbReference type="NCBI Taxonomy" id="1698260"/>
    <lineage>
        <taxon>Archaea</taxon>
        <taxon>Methanobacteriati</taxon>
        <taxon>Methanobacteriota</taxon>
        <taxon>candidate division MSBL1</taxon>
    </lineage>
</organism>
<dbReference type="PANTHER" id="PTHR39344:SF1">
    <property type="entry name" value="UPF0182 PROTEIN SLL1060"/>
    <property type="match status" value="1"/>
</dbReference>
<sequence>MVILAAILGAISITSGFIMDYYWFGSVGYLQVFMINIRYQLALLFIGWGITTICLLLILRTVRKSFSEEISGFGETFFKIISVFIGFGIGWWFKGAYLPVLKFLNQASWGVTDPVFNQDISFYVFTLPFLRTILTFIAVVSGIVLVLSFLTYGIGRSQYEARKEEMDISSEGSFWRVSQFLKSWPVRGSIITLTIVGAIFTLLGRYSHLWKFYPGASVPTGASYMAVNYLIPYTWVRVFGVLLFGYLIFHIFSNADKIRESIEFEDFGALRREAIIFVVIILIFLIIPGGVFGAINTLNVQPNEPGIQQPYIERCIDMTNQAYNLQNITETVYPTPENDLTSEEAWRSPTVRNARIVDYRPVKQTYQEKQRLRTYYEFHDVDVDRYSTGEEKQLVVISGREMSKLGGGWQNQHLYYTHGYGAVVSPASRTAPDGSPILEIRDIPPTDWGDISIKDEPRIYFGERTNSYAIVKANGLDEFDYPKGENNVSYRYEYDSGISIGNAWKKLVSWFYTGDFNILVSNYVGQDSKLLLHRNIHDRVAKIAPFLRFDPNGHLFITNNRLTYLLNGITQTERYPYSYSDGEAPGYLSDSVKAFVKANTGEVEFYITEEGDPMVETFSNIYPGLFKDGDDLPTGYREHLIYPQSLFNVQMKIFRRYHMKNYVPFYQREDIWTLAEEKYHGVSKRVEPYNILLDVTDRPGFEPNSEEFTLVQPFTPEDKRNMIAWLGVGQDPGNYGKIIAIKFPKGELFRGPMQVEAITDQDTEISQQFSLWEGAGSKVLRGNLLVLPVEDDILYIEPLYLSAETVAYPQLKRIVVVYRDTAVMENSLRNSVAMVLGEEITPGPTPGDNMAPPELVQVVQRYIELREEYQRLYNRGEYAAAGEIQEQIADLVENMRRLLGS</sequence>
<dbReference type="AlphaFoldDB" id="A0A133U6T5"/>
<dbReference type="PANTHER" id="PTHR39344">
    <property type="entry name" value="UPF0182 PROTEIN SLL1060"/>
    <property type="match status" value="1"/>
</dbReference>
<evidence type="ECO:0000313" key="6">
    <source>
        <dbReference type="Proteomes" id="UP000070184"/>
    </source>
</evidence>
<evidence type="ECO:0000256" key="2">
    <source>
        <dbReference type="ARBA" id="ARBA00022692"/>
    </source>
</evidence>
<keyword evidence="2" id="KW-0812">Transmembrane</keyword>
<evidence type="ECO:0000256" key="4">
    <source>
        <dbReference type="ARBA" id="ARBA00023136"/>
    </source>
</evidence>
<keyword evidence="4" id="KW-0472">Membrane</keyword>
<keyword evidence="3" id="KW-1133">Transmembrane helix</keyword>
<keyword evidence="6" id="KW-1185">Reference proteome</keyword>
<keyword evidence="1" id="KW-1003">Cell membrane</keyword>
<gene>
    <name evidence="5" type="ORF">AKJ61_01825</name>
</gene>
<dbReference type="EMBL" id="LHXK01000018">
    <property type="protein sequence ID" value="KXA89902.1"/>
    <property type="molecule type" value="Genomic_DNA"/>
</dbReference>
<dbReference type="GO" id="GO:0016020">
    <property type="term" value="C:membrane"/>
    <property type="evidence" value="ECO:0007669"/>
    <property type="project" value="InterPro"/>
</dbReference>
<proteinExistence type="predicted"/>
<dbReference type="GO" id="GO:0005576">
    <property type="term" value="C:extracellular region"/>
    <property type="evidence" value="ECO:0007669"/>
    <property type="project" value="TreeGrafter"/>
</dbReference>